<organism evidence="13 14">
    <name type="scientific">Hoyosella altamirensis</name>
    <dbReference type="NCBI Taxonomy" id="616997"/>
    <lineage>
        <taxon>Bacteria</taxon>
        <taxon>Bacillati</taxon>
        <taxon>Actinomycetota</taxon>
        <taxon>Actinomycetes</taxon>
        <taxon>Mycobacteriales</taxon>
        <taxon>Hoyosellaceae</taxon>
        <taxon>Hoyosella</taxon>
    </lineage>
</organism>
<dbReference type="Pfam" id="PF02852">
    <property type="entry name" value="Pyr_redox_dim"/>
    <property type="match status" value="1"/>
</dbReference>
<keyword evidence="14" id="KW-1185">Reference proteome</keyword>
<evidence type="ECO:0000259" key="11">
    <source>
        <dbReference type="Pfam" id="PF02852"/>
    </source>
</evidence>
<feature type="domain" description="Pyridine nucleotide-disulphide oxidoreductase dimerisation" evidence="11">
    <location>
        <begin position="344"/>
        <end position="445"/>
    </location>
</feature>
<dbReference type="InterPro" id="IPR004099">
    <property type="entry name" value="Pyr_nucl-diS_OxRdtase_dimer"/>
</dbReference>
<sequence length="482" mass="50895">MKNVETKVWDLLVVGGGSAGIVAAKTAVKLGASVLLAEHERPGGDCLWTGCVPSKSLLAAAHHRAGIRKSAALGVHAESVTVDFAAVRRHIDTAIRTIEPVDAPETLQAEGIHVVKGAVTFISDGKAAIGGDRVAYRQAVIATGASPIVPGIPGLRDFVTSETIWDLRDLPSRLLVLGGGSVGCELGQAFARLGSSVTLVEATDQILPAESPDAAAIIADSLRQDGVNILTGRALTEVTGNNPGVPGNTAVLADGTRVEFDQLLIAVGRRARTAKLGLEHVGVAVDEQGRIVVDRSMRTSNPRIWAAGDVTPLPQFTHTAGAFASIAASNAILGLRRKATTSAIPRVTFTDPEVASVGNTSAAHGTRQQTITHDHLDRAVTEDERRGFSRLHFDRKGRIVGATVVSPRAGETIGELTLAIRLGLRGRELAGTIHPYPTFSDGAWNAAIADTREQLNARSARRVIRGLTSARSMWLRLRPHRH</sequence>
<keyword evidence="2 10" id="KW-0285">Flavoprotein</keyword>
<dbReference type="GO" id="GO:0050660">
    <property type="term" value="F:flavin adenine dinucleotide binding"/>
    <property type="evidence" value="ECO:0007669"/>
    <property type="project" value="TreeGrafter"/>
</dbReference>
<dbReference type="GO" id="GO:0003955">
    <property type="term" value="F:NAD(P)H dehydrogenase (quinone) activity"/>
    <property type="evidence" value="ECO:0007669"/>
    <property type="project" value="TreeGrafter"/>
</dbReference>
<keyword evidence="6" id="KW-1015">Disulfide bond</keyword>
<evidence type="ECO:0000313" key="14">
    <source>
        <dbReference type="Proteomes" id="UP000567922"/>
    </source>
</evidence>
<feature type="domain" description="FAD/NAD(P)-binding" evidence="12">
    <location>
        <begin position="10"/>
        <end position="321"/>
    </location>
</feature>
<evidence type="ECO:0000256" key="8">
    <source>
        <dbReference type="PIRSR" id="PIRSR000350-3"/>
    </source>
</evidence>
<keyword evidence="13" id="KW-0670">Pyruvate</keyword>
<dbReference type="PANTHER" id="PTHR43014:SF2">
    <property type="entry name" value="MERCURIC REDUCTASE"/>
    <property type="match status" value="1"/>
</dbReference>
<proteinExistence type="inferred from homology"/>
<dbReference type="PRINTS" id="PR00411">
    <property type="entry name" value="PNDRDTASEI"/>
</dbReference>
<evidence type="ECO:0000256" key="10">
    <source>
        <dbReference type="RuleBase" id="RU003691"/>
    </source>
</evidence>
<dbReference type="RefSeq" id="WP_083962073.1">
    <property type="nucleotide sequence ID" value="NZ_BDDI01000001.1"/>
</dbReference>
<evidence type="ECO:0000256" key="1">
    <source>
        <dbReference type="ARBA" id="ARBA00007532"/>
    </source>
</evidence>
<evidence type="ECO:0000256" key="3">
    <source>
        <dbReference type="ARBA" id="ARBA00022827"/>
    </source>
</evidence>
<dbReference type="EMBL" id="JACHWS010000004">
    <property type="protein sequence ID" value="MBB3039531.1"/>
    <property type="molecule type" value="Genomic_DNA"/>
</dbReference>
<dbReference type="PRINTS" id="PR00368">
    <property type="entry name" value="FADPNR"/>
</dbReference>
<feature type="binding site" evidence="8">
    <location>
        <position position="268"/>
    </location>
    <ligand>
        <name>NAD(+)</name>
        <dbReference type="ChEBI" id="CHEBI:57540"/>
    </ligand>
</feature>
<dbReference type="InterPro" id="IPR001100">
    <property type="entry name" value="Pyr_nuc-diS_OxRdtase"/>
</dbReference>
<feature type="binding site" evidence="8">
    <location>
        <position position="201"/>
    </location>
    <ligand>
        <name>NAD(+)</name>
        <dbReference type="ChEBI" id="CHEBI:57540"/>
    </ligand>
</feature>
<dbReference type="Gene3D" id="3.30.390.30">
    <property type="match status" value="1"/>
</dbReference>
<dbReference type="Gene3D" id="3.50.50.60">
    <property type="entry name" value="FAD/NAD(P)-binding domain"/>
    <property type="match status" value="2"/>
</dbReference>
<keyword evidence="8" id="KW-0520">NAD</keyword>
<dbReference type="Pfam" id="PF07992">
    <property type="entry name" value="Pyr_redox_2"/>
    <property type="match status" value="1"/>
</dbReference>
<feature type="binding site" evidence="8">
    <location>
        <begin position="178"/>
        <end position="185"/>
    </location>
    <ligand>
        <name>NAD(+)</name>
        <dbReference type="ChEBI" id="CHEBI:57540"/>
    </ligand>
</feature>
<dbReference type="OrthoDB" id="9800167at2"/>
<keyword evidence="3 8" id="KW-0274">FAD</keyword>
<dbReference type="PROSITE" id="PS00076">
    <property type="entry name" value="PYRIDINE_REDOX_1"/>
    <property type="match status" value="1"/>
</dbReference>
<feature type="binding site" evidence="8">
    <location>
        <position position="55"/>
    </location>
    <ligand>
        <name>FAD</name>
        <dbReference type="ChEBI" id="CHEBI:57692"/>
    </ligand>
</feature>
<dbReference type="InterPro" id="IPR016156">
    <property type="entry name" value="FAD/NAD-linked_Rdtase_dimer_sf"/>
</dbReference>
<gene>
    <name evidence="13" type="ORF">FHU29_004019</name>
</gene>
<feature type="binding site" evidence="8">
    <location>
        <position position="309"/>
    </location>
    <ligand>
        <name>FAD</name>
        <dbReference type="ChEBI" id="CHEBI:57692"/>
    </ligand>
</feature>
<reference evidence="13 14" key="1">
    <citation type="submission" date="2020-08" db="EMBL/GenBank/DDBJ databases">
        <title>Sequencing the genomes of 1000 actinobacteria strains.</title>
        <authorList>
            <person name="Klenk H.-P."/>
        </authorList>
    </citation>
    <scope>NUCLEOTIDE SEQUENCE [LARGE SCALE GENOMIC DNA]</scope>
    <source>
        <strain evidence="13 14">DSM 45258</strain>
    </source>
</reference>
<dbReference type="PIRSF" id="PIRSF000350">
    <property type="entry name" value="Mercury_reductase_MerA"/>
    <property type="match status" value="1"/>
</dbReference>
<keyword evidence="8" id="KW-0547">Nucleotide-binding</keyword>
<accession>A0A839RUQ2</accession>
<evidence type="ECO:0000256" key="9">
    <source>
        <dbReference type="PIRSR" id="PIRSR000350-4"/>
    </source>
</evidence>
<keyword evidence="5 10" id="KW-0560">Oxidoreductase</keyword>
<evidence type="ECO:0000256" key="6">
    <source>
        <dbReference type="ARBA" id="ARBA00023157"/>
    </source>
</evidence>
<dbReference type="GO" id="GO:0016668">
    <property type="term" value="F:oxidoreductase activity, acting on a sulfur group of donors, NAD(P) as acceptor"/>
    <property type="evidence" value="ECO:0007669"/>
    <property type="project" value="InterPro"/>
</dbReference>
<evidence type="ECO:0000313" key="13">
    <source>
        <dbReference type="EMBL" id="MBB3039531.1"/>
    </source>
</evidence>
<evidence type="ECO:0000256" key="4">
    <source>
        <dbReference type="ARBA" id="ARBA00022857"/>
    </source>
</evidence>
<feature type="disulfide bond" description="Redox-active" evidence="9">
    <location>
        <begin position="46"/>
        <end position="51"/>
    </location>
</feature>
<name>A0A839RUQ2_9ACTN</name>
<evidence type="ECO:0000256" key="5">
    <source>
        <dbReference type="ARBA" id="ARBA00023002"/>
    </source>
</evidence>
<comment type="similarity">
    <text evidence="1 10">Belongs to the class-I pyridine nucleotide-disulfide oxidoreductase family.</text>
</comment>
<dbReference type="AlphaFoldDB" id="A0A839RUQ2"/>
<evidence type="ECO:0000259" key="12">
    <source>
        <dbReference type="Pfam" id="PF07992"/>
    </source>
</evidence>
<protein>
    <submittedName>
        <fullName evidence="13">Pyruvate/2-oxoglutarate dehydrogenase complex dihydrolipoamide dehydrogenase (E3) component</fullName>
    </submittedName>
</protein>
<evidence type="ECO:0000256" key="7">
    <source>
        <dbReference type="ARBA" id="ARBA00023284"/>
    </source>
</evidence>
<comment type="cofactor">
    <cofactor evidence="8">
        <name>FAD</name>
        <dbReference type="ChEBI" id="CHEBI:57692"/>
    </cofactor>
    <text evidence="8">Binds 1 FAD per subunit.</text>
</comment>
<comment type="caution">
    <text evidence="13">The sequence shown here is derived from an EMBL/GenBank/DDBJ whole genome shotgun (WGS) entry which is preliminary data.</text>
</comment>
<dbReference type="InterPro" id="IPR012999">
    <property type="entry name" value="Pyr_OxRdtase_I_AS"/>
</dbReference>
<dbReference type="SUPFAM" id="SSF51905">
    <property type="entry name" value="FAD/NAD(P)-binding domain"/>
    <property type="match status" value="1"/>
</dbReference>
<keyword evidence="7 10" id="KW-0676">Redox-active center</keyword>
<dbReference type="PANTHER" id="PTHR43014">
    <property type="entry name" value="MERCURIC REDUCTASE"/>
    <property type="match status" value="1"/>
</dbReference>
<dbReference type="InterPro" id="IPR036188">
    <property type="entry name" value="FAD/NAD-bd_sf"/>
</dbReference>
<dbReference type="SUPFAM" id="SSF55424">
    <property type="entry name" value="FAD/NAD-linked reductases, dimerisation (C-terminal) domain"/>
    <property type="match status" value="1"/>
</dbReference>
<dbReference type="Proteomes" id="UP000567922">
    <property type="component" value="Unassembled WGS sequence"/>
</dbReference>
<keyword evidence="4" id="KW-0521">NADP</keyword>
<dbReference type="InterPro" id="IPR023753">
    <property type="entry name" value="FAD/NAD-binding_dom"/>
</dbReference>
<evidence type="ECO:0000256" key="2">
    <source>
        <dbReference type="ARBA" id="ARBA00022630"/>
    </source>
</evidence>